<dbReference type="GO" id="GO:0016020">
    <property type="term" value="C:membrane"/>
    <property type="evidence" value="ECO:0007669"/>
    <property type="project" value="TreeGrafter"/>
</dbReference>
<organism evidence="2 3">
    <name type="scientific">Candidatus Uhrbacteria bacterium CG_4_9_14_3_um_filter_36_7</name>
    <dbReference type="NCBI Taxonomy" id="1975033"/>
    <lineage>
        <taxon>Bacteria</taxon>
        <taxon>Candidatus Uhriibacteriota</taxon>
    </lineage>
</organism>
<reference evidence="3" key="1">
    <citation type="submission" date="2017-09" db="EMBL/GenBank/DDBJ databases">
        <title>Depth-based differentiation of microbial function through sediment-hosted aquifers and enrichment of novel symbionts in the deep terrestrial subsurface.</title>
        <authorList>
            <person name="Probst A.J."/>
            <person name="Ladd B."/>
            <person name="Jarett J.K."/>
            <person name="Geller-Mcgrath D.E."/>
            <person name="Sieber C.M.K."/>
            <person name="Emerson J.B."/>
            <person name="Anantharaman K."/>
            <person name="Thomas B.C."/>
            <person name="Malmstrom R."/>
            <person name="Stieglmeier M."/>
            <person name="Klingl A."/>
            <person name="Woyke T."/>
            <person name="Ryan C.M."/>
            <person name="Banfield J.F."/>
        </authorList>
    </citation>
    <scope>NUCLEOTIDE SEQUENCE [LARGE SCALE GENOMIC DNA]</scope>
</reference>
<dbReference type="InterPro" id="IPR029058">
    <property type="entry name" value="AB_hydrolase_fold"/>
</dbReference>
<comment type="caution">
    <text evidence="2">The sequence shown here is derived from an EMBL/GenBank/DDBJ whole genome shotgun (WGS) entry which is preliminary data.</text>
</comment>
<dbReference type="SUPFAM" id="SSF53474">
    <property type="entry name" value="alpha/beta-Hydrolases"/>
    <property type="match status" value="1"/>
</dbReference>
<gene>
    <name evidence="2" type="ORF">CO172_01275</name>
</gene>
<dbReference type="Proteomes" id="UP000229749">
    <property type="component" value="Unassembled WGS sequence"/>
</dbReference>
<name>A0A2M7XHU7_9BACT</name>
<evidence type="ECO:0000313" key="2">
    <source>
        <dbReference type="EMBL" id="PJA47443.1"/>
    </source>
</evidence>
<evidence type="ECO:0000313" key="3">
    <source>
        <dbReference type="Proteomes" id="UP000229749"/>
    </source>
</evidence>
<proteinExistence type="predicted"/>
<dbReference type="EMBL" id="PFWS01000020">
    <property type="protein sequence ID" value="PJA47443.1"/>
    <property type="molecule type" value="Genomic_DNA"/>
</dbReference>
<sequence length="274" mass="30943">MNFIETANEGIPLLLLHGGSSRWQIFDSIIPDLKDYAQIFAIDLRGHGKSDRGDDYKIESYVADIVAFIEGDINKPVVVFGHSLGGMVGIVLTANYPDLVSGLIIGDSPFNSDILKSDKNSHVAKWKQMIEQGLSAEEITENLKNTEVFDPKKKMNVKARKFYGEDDPYFEFMGISLQQNDPAMLESVNDKVDENFSNYKIEKLFPKIKCPVLVLQGDPKHGGLITDKEIERAKDLLSSACYYKCKRIGHGLYLEDKKQIVEQLVYFLKILSDR</sequence>
<feature type="domain" description="AB hydrolase-1" evidence="1">
    <location>
        <begin position="12"/>
        <end position="127"/>
    </location>
</feature>
<dbReference type="InterPro" id="IPR000073">
    <property type="entry name" value="AB_hydrolase_1"/>
</dbReference>
<dbReference type="PANTHER" id="PTHR43798">
    <property type="entry name" value="MONOACYLGLYCEROL LIPASE"/>
    <property type="match status" value="1"/>
</dbReference>
<accession>A0A2M7XHU7</accession>
<dbReference type="Pfam" id="PF00561">
    <property type="entry name" value="Abhydrolase_1"/>
    <property type="match status" value="1"/>
</dbReference>
<dbReference type="InterPro" id="IPR050266">
    <property type="entry name" value="AB_hydrolase_sf"/>
</dbReference>
<dbReference type="AlphaFoldDB" id="A0A2M7XHU7"/>
<dbReference type="Gene3D" id="3.40.50.1820">
    <property type="entry name" value="alpha/beta hydrolase"/>
    <property type="match status" value="1"/>
</dbReference>
<dbReference type="PANTHER" id="PTHR43798:SF33">
    <property type="entry name" value="HYDROLASE, PUTATIVE (AFU_ORTHOLOGUE AFUA_2G14860)-RELATED"/>
    <property type="match status" value="1"/>
</dbReference>
<evidence type="ECO:0000259" key="1">
    <source>
        <dbReference type="Pfam" id="PF00561"/>
    </source>
</evidence>
<protein>
    <recommendedName>
        <fullName evidence="1">AB hydrolase-1 domain-containing protein</fullName>
    </recommendedName>
</protein>